<feature type="region of interest" description="Disordered" evidence="1">
    <location>
        <begin position="1"/>
        <end position="42"/>
    </location>
</feature>
<dbReference type="AlphaFoldDB" id="A0AA35T8G5"/>
<feature type="compositionally biased region" description="Basic and acidic residues" evidence="1">
    <location>
        <begin position="161"/>
        <end position="176"/>
    </location>
</feature>
<keyword evidence="3" id="KW-1185">Reference proteome</keyword>
<protein>
    <submittedName>
        <fullName evidence="2">Uncharacterized protein</fullName>
    </submittedName>
</protein>
<evidence type="ECO:0000256" key="1">
    <source>
        <dbReference type="SAM" id="MobiDB-lite"/>
    </source>
</evidence>
<dbReference type="Proteomes" id="UP001174909">
    <property type="component" value="Unassembled WGS sequence"/>
</dbReference>
<name>A0AA35T8G5_GEOBA</name>
<comment type="caution">
    <text evidence="2">The sequence shown here is derived from an EMBL/GenBank/DDBJ whole genome shotgun (WGS) entry which is preliminary data.</text>
</comment>
<reference evidence="2" key="1">
    <citation type="submission" date="2023-03" db="EMBL/GenBank/DDBJ databases">
        <authorList>
            <person name="Steffen K."/>
            <person name="Cardenas P."/>
        </authorList>
    </citation>
    <scope>NUCLEOTIDE SEQUENCE</scope>
</reference>
<sequence length="364" mass="41490">MELGVKSPVRSPSPSHPLSPTRLAKLPPIGPDGSAETYAPSPALMQSACTELRDSMAHLLNEAQSAETRIQKAIESMWQKMVEMVGCRVKEYEQQLTEERAELATTKEQLSRAQAQEASLVHQNARMSMELVASEKRERKLAEQASELEKRISAETTRFSRTKEEWSGQREKDKRELEAVQKELNEKTKVLREYQEKLSKMTEKVQRLTKGLVTEKASVEHLQKSASEHSNQQTAENRKLALEISKLKAQLSSSSGAVLSGKEELKRLAQQLQSQQGRAEESLEKLRLQHKQTVQKLESKIASLEEEIEGLKAEHKTEIDELLIKLRKALAHEVDDYLDARIKFLRHQNQQEKIKILRDTKSKQ</sequence>
<evidence type="ECO:0000313" key="3">
    <source>
        <dbReference type="Proteomes" id="UP001174909"/>
    </source>
</evidence>
<proteinExistence type="predicted"/>
<feature type="region of interest" description="Disordered" evidence="1">
    <location>
        <begin position="143"/>
        <end position="176"/>
    </location>
</feature>
<feature type="compositionally biased region" description="Basic and acidic residues" evidence="1">
    <location>
        <begin position="143"/>
        <end position="153"/>
    </location>
</feature>
<dbReference type="EMBL" id="CASHTH010003314">
    <property type="protein sequence ID" value="CAI8043244.1"/>
    <property type="molecule type" value="Genomic_DNA"/>
</dbReference>
<evidence type="ECO:0000313" key="2">
    <source>
        <dbReference type="EMBL" id="CAI8043244.1"/>
    </source>
</evidence>
<gene>
    <name evidence="2" type="ORF">GBAR_LOCUS23991</name>
</gene>
<accession>A0AA35T8G5</accession>
<organism evidence="2 3">
    <name type="scientific">Geodia barretti</name>
    <name type="common">Barrett's horny sponge</name>
    <dbReference type="NCBI Taxonomy" id="519541"/>
    <lineage>
        <taxon>Eukaryota</taxon>
        <taxon>Metazoa</taxon>
        <taxon>Porifera</taxon>
        <taxon>Demospongiae</taxon>
        <taxon>Heteroscleromorpha</taxon>
        <taxon>Tetractinellida</taxon>
        <taxon>Astrophorina</taxon>
        <taxon>Geodiidae</taxon>
        <taxon>Geodia</taxon>
    </lineage>
</organism>